<dbReference type="Gene3D" id="1.10.10.60">
    <property type="entry name" value="Homeodomain-like"/>
    <property type="match status" value="1"/>
</dbReference>
<evidence type="ECO:0000256" key="5">
    <source>
        <dbReference type="ARBA" id="ARBA00022679"/>
    </source>
</evidence>
<evidence type="ECO:0000256" key="9">
    <source>
        <dbReference type="ARBA" id="ARBA00023204"/>
    </source>
</evidence>
<protein>
    <recommendedName>
        <fullName evidence="3">methylated-DNA--[protein]-cysteine S-methyltransferase</fullName>
        <ecNumber evidence="3">2.1.1.63</ecNumber>
    </recommendedName>
</protein>
<keyword evidence="7" id="KW-0805">Transcription regulation</keyword>
<dbReference type="InterPro" id="IPR036388">
    <property type="entry name" value="WH-like_DNA-bd_sf"/>
</dbReference>
<dbReference type="PROSITE" id="PS01124">
    <property type="entry name" value="HTH_ARAC_FAMILY_2"/>
    <property type="match status" value="1"/>
</dbReference>
<keyword evidence="12" id="KW-1185">Reference proteome</keyword>
<dbReference type="Pfam" id="PF12833">
    <property type="entry name" value="HTH_18"/>
    <property type="match status" value="1"/>
</dbReference>
<dbReference type="InterPro" id="IPR036631">
    <property type="entry name" value="MGMT_N_sf"/>
</dbReference>
<dbReference type="GO" id="GO:0043565">
    <property type="term" value="F:sequence-specific DNA binding"/>
    <property type="evidence" value="ECO:0007669"/>
    <property type="project" value="InterPro"/>
</dbReference>
<dbReference type="SMART" id="SM00342">
    <property type="entry name" value="HTH_ARAC"/>
    <property type="match status" value="1"/>
</dbReference>
<evidence type="ECO:0000256" key="10">
    <source>
        <dbReference type="ARBA" id="ARBA00049348"/>
    </source>
</evidence>
<dbReference type="InterPro" id="IPR001497">
    <property type="entry name" value="MethylDNA_cys_MeTrfase_AS"/>
</dbReference>
<dbReference type="InterPro" id="IPR008332">
    <property type="entry name" value="MethylG_MeTrfase_N"/>
</dbReference>
<evidence type="ECO:0000256" key="3">
    <source>
        <dbReference type="ARBA" id="ARBA00011918"/>
    </source>
</evidence>
<dbReference type="Pfam" id="PF01035">
    <property type="entry name" value="DNA_binding_1"/>
    <property type="match status" value="1"/>
</dbReference>
<evidence type="ECO:0000256" key="6">
    <source>
        <dbReference type="ARBA" id="ARBA00022763"/>
    </source>
</evidence>
<dbReference type="AlphaFoldDB" id="A0A120MYW9"/>
<dbReference type="CDD" id="cd06445">
    <property type="entry name" value="ATase"/>
    <property type="match status" value="1"/>
</dbReference>
<accession>A0A120MYW9</accession>
<dbReference type="KEGG" id="mgot:MgSA37_04168"/>
<dbReference type="InterPro" id="IPR018060">
    <property type="entry name" value="HTH_AraC"/>
</dbReference>
<comment type="catalytic activity">
    <reaction evidence="10">
        <text>a 6-O-methyl-2'-deoxyguanosine in DNA + L-cysteinyl-[protein] = S-methyl-L-cysteinyl-[protein] + a 2'-deoxyguanosine in DNA</text>
        <dbReference type="Rhea" id="RHEA:24000"/>
        <dbReference type="Rhea" id="RHEA-COMP:10131"/>
        <dbReference type="Rhea" id="RHEA-COMP:10132"/>
        <dbReference type="Rhea" id="RHEA-COMP:11367"/>
        <dbReference type="Rhea" id="RHEA-COMP:11368"/>
        <dbReference type="ChEBI" id="CHEBI:29950"/>
        <dbReference type="ChEBI" id="CHEBI:82612"/>
        <dbReference type="ChEBI" id="CHEBI:85445"/>
        <dbReference type="ChEBI" id="CHEBI:85448"/>
        <dbReference type="EC" id="2.1.1.63"/>
    </reaction>
</comment>
<comment type="catalytic activity">
    <reaction evidence="1">
        <text>a 4-O-methyl-thymidine in DNA + L-cysteinyl-[protein] = a thymidine in DNA + S-methyl-L-cysteinyl-[protein]</text>
        <dbReference type="Rhea" id="RHEA:53428"/>
        <dbReference type="Rhea" id="RHEA-COMP:10131"/>
        <dbReference type="Rhea" id="RHEA-COMP:10132"/>
        <dbReference type="Rhea" id="RHEA-COMP:13555"/>
        <dbReference type="Rhea" id="RHEA-COMP:13556"/>
        <dbReference type="ChEBI" id="CHEBI:29950"/>
        <dbReference type="ChEBI" id="CHEBI:82612"/>
        <dbReference type="ChEBI" id="CHEBI:137386"/>
        <dbReference type="ChEBI" id="CHEBI:137387"/>
        <dbReference type="EC" id="2.1.1.63"/>
    </reaction>
</comment>
<dbReference type="Gene3D" id="3.30.160.70">
    <property type="entry name" value="Methylated DNA-protein cysteine methyltransferase domain"/>
    <property type="match status" value="1"/>
</dbReference>
<dbReference type="Pfam" id="PF02870">
    <property type="entry name" value="Methyltransf_1N"/>
    <property type="match status" value="1"/>
</dbReference>
<reference evidence="11 12" key="1">
    <citation type="submission" date="2015-12" db="EMBL/GenBank/DDBJ databases">
        <title>Genome sequence of Mucilaginibacter gotjawali.</title>
        <authorList>
            <person name="Lee J.S."/>
            <person name="Lee K.C."/>
            <person name="Kim K.K."/>
            <person name="Lee B.W."/>
        </authorList>
    </citation>
    <scope>NUCLEOTIDE SEQUENCE [LARGE SCALE GENOMIC DNA]</scope>
    <source>
        <strain evidence="11 12">SA3-7</strain>
    </source>
</reference>
<keyword evidence="8" id="KW-0804">Transcription</keyword>
<evidence type="ECO:0000256" key="7">
    <source>
        <dbReference type="ARBA" id="ARBA00023015"/>
    </source>
</evidence>
<dbReference type="SUPFAM" id="SSF46689">
    <property type="entry name" value="Homeodomain-like"/>
    <property type="match status" value="1"/>
</dbReference>
<dbReference type="RefSeq" id="WP_096354502.1">
    <property type="nucleotide sequence ID" value="NZ_AP017313.1"/>
</dbReference>
<dbReference type="GO" id="GO:0006281">
    <property type="term" value="P:DNA repair"/>
    <property type="evidence" value="ECO:0007669"/>
    <property type="project" value="UniProtKB-KW"/>
</dbReference>
<dbReference type="InterPro" id="IPR036217">
    <property type="entry name" value="MethylDNA_cys_MeTrfase_DNAb"/>
</dbReference>
<keyword evidence="4" id="KW-0489">Methyltransferase</keyword>
<dbReference type="PANTHER" id="PTHR10815">
    <property type="entry name" value="METHYLATED-DNA--PROTEIN-CYSTEINE METHYLTRANSFERASE"/>
    <property type="match status" value="1"/>
</dbReference>
<dbReference type="PANTHER" id="PTHR10815:SF13">
    <property type="entry name" value="METHYLATED-DNA--PROTEIN-CYSTEINE METHYLTRANSFERASE"/>
    <property type="match status" value="1"/>
</dbReference>
<evidence type="ECO:0000256" key="1">
    <source>
        <dbReference type="ARBA" id="ARBA00001286"/>
    </source>
</evidence>
<proteinExistence type="inferred from homology"/>
<dbReference type="SUPFAM" id="SSF46767">
    <property type="entry name" value="Methylated DNA-protein cysteine methyltransferase, C-terminal domain"/>
    <property type="match status" value="1"/>
</dbReference>
<dbReference type="Gene3D" id="1.10.10.10">
    <property type="entry name" value="Winged helix-like DNA-binding domain superfamily/Winged helix DNA-binding domain"/>
    <property type="match status" value="1"/>
</dbReference>
<evidence type="ECO:0000256" key="4">
    <source>
        <dbReference type="ARBA" id="ARBA00022603"/>
    </source>
</evidence>
<evidence type="ECO:0000256" key="8">
    <source>
        <dbReference type="ARBA" id="ARBA00023163"/>
    </source>
</evidence>
<dbReference type="PROSITE" id="PS00374">
    <property type="entry name" value="MGMT"/>
    <property type="match status" value="1"/>
</dbReference>
<dbReference type="InterPro" id="IPR014048">
    <property type="entry name" value="MethylDNA_cys_MeTrfase_DNA-bd"/>
</dbReference>
<dbReference type="FunFam" id="1.10.10.10:FF:000214">
    <property type="entry name" value="Methylated-DNA--protein-cysteine methyltransferase"/>
    <property type="match status" value="1"/>
</dbReference>
<dbReference type="EC" id="2.1.1.63" evidence="3"/>
<dbReference type="GO" id="GO:0032259">
    <property type="term" value="P:methylation"/>
    <property type="evidence" value="ECO:0007669"/>
    <property type="project" value="UniProtKB-KW"/>
</dbReference>
<name>A0A120MYW9_9SPHI</name>
<comment type="similarity">
    <text evidence="2">Belongs to the MGMT family.</text>
</comment>
<keyword evidence="6" id="KW-0227">DNA damage</keyword>
<dbReference type="Proteomes" id="UP000218263">
    <property type="component" value="Chromosome"/>
</dbReference>
<keyword evidence="9" id="KW-0234">DNA repair</keyword>
<gene>
    <name evidence="11" type="primary">ada</name>
    <name evidence="11" type="ORF">MgSA37_04168</name>
</gene>
<dbReference type="OrthoDB" id="9802228at2"/>
<sequence>MSTQESINYERIAEAINYIKQNFKEQPNLDLVAEKVNLSPFHFQRLFTDWAGISPKKFLQYLSLDYAKGILKNDQATLFDTAFETGLSGTGRLHDLFINIEGMTPAEYKNGGKSLHINYSFAESPFGNIIVASTLKGICYMAFADDRDDAFSQLHAQFPNASYSQMVDVLQQDALFIFKNDWSHLSNIKLHLKGTNFQLKVWEALLNIPVGGLSTYSSVAKAIHQPTASRAVGSAVGDNPVAFLIPCHRVIKSTGEFGQYHWGATRKTAIIGWEAAQLSLVG</sequence>
<evidence type="ECO:0000313" key="11">
    <source>
        <dbReference type="EMBL" id="BAU55976.1"/>
    </source>
</evidence>
<evidence type="ECO:0000256" key="2">
    <source>
        <dbReference type="ARBA" id="ARBA00008711"/>
    </source>
</evidence>
<dbReference type="GO" id="GO:0003908">
    <property type="term" value="F:methylated-DNA-[protein]-cysteine S-methyltransferase activity"/>
    <property type="evidence" value="ECO:0007669"/>
    <property type="project" value="UniProtKB-EC"/>
</dbReference>
<dbReference type="InterPro" id="IPR009057">
    <property type="entry name" value="Homeodomain-like_sf"/>
</dbReference>
<evidence type="ECO:0000313" key="12">
    <source>
        <dbReference type="Proteomes" id="UP000218263"/>
    </source>
</evidence>
<dbReference type="GO" id="GO:0003700">
    <property type="term" value="F:DNA-binding transcription factor activity"/>
    <property type="evidence" value="ECO:0007669"/>
    <property type="project" value="InterPro"/>
</dbReference>
<dbReference type="SUPFAM" id="SSF53155">
    <property type="entry name" value="Methylated DNA-protein cysteine methyltransferase domain"/>
    <property type="match status" value="1"/>
</dbReference>
<dbReference type="NCBIfam" id="TIGR00589">
    <property type="entry name" value="ogt"/>
    <property type="match status" value="1"/>
</dbReference>
<organism evidence="11 12">
    <name type="scientific">Mucilaginibacter gotjawali</name>
    <dbReference type="NCBI Taxonomy" id="1550579"/>
    <lineage>
        <taxon>Bacteria</taxon>
        <taxon>Pseudomonadati</taxon>
        <taxon>Bacteroidota</taxon>
        <taxon>Sphingobacteriia</taxon>
        <taxon>Sphingobacteriales</taxon>
        <taxon>Sphingobacteriaceae</taxon>
        <taxon>Mucilaginibacter</taxon>
    </lineage>
</organism>
<keyword evidence="5" id="KW-0808">Transferase</keyword>
<dbReference type="EMBL" id="AP017313">
    <property type="protein sequence ID" value="BAU55976.1"/>
    <property type="molecule type" value="Genomic_DNA"/>
</dbReference>